<evidence type="ECO:0000313" key="1">
    <source>
        <dbReference type="EMBL" id="KAI9911804.1"/>
    </source>
</evidence>
<comment type="caution">
    <text evidence="1">The sequence shown here is derived from an EMBL/GenBank/DDBJ whole genome shotgun (WGS) entry which is preliminary data.</text>
</comment>
<dbReference type="Proteomes" id="UP001163321">
    <property type="component" value="Chromosome 5"/>
</dbReference>
<proteinExistence type="predicted"/>
<reference evidence="1 2" key="1">
    <citation type="journal article" date="2022" name="bioRxiv">
        <title>The genome of the oomycete Peronosclerospora sorghi, a cosmopolitan pathogen of maize and sorghum, is inflated with dispersed pseudogenes.</title>
        <authorList>
            <person name="Fletcher K."/>
            <person name="Martin F."/>
            <person name="Isakeit T."/>
            <person name="Cavanaugh K."/>
            <person name="Magill C."/>
            <person name="Michelmore R."/>
        </authorList>
    </citation>
    <scope>NUCLEOTIDE SEQUENCE [LARGE SCALE GENOMIC DNA]</scope>
    <source>
        <strain evidence="1">P6</strain>
    </source>
</reference>
<evidence type="ECO:0000313" key="2">
    <source>
        <dbReference type="Proteomes" id="UP001163321"/>
    </source>
</evidence>
<name>A0ACC0VZ69_9STRA</name>
<gene>
    <name evidence="1" type="ORF">PsorP6_009065</name>
</gene>
<organism evidence="1 2">
    <name type="scientific">Peronosclerospora sorghi</name>
    <dbReference type="NCBI Taxonomy" id="230839"/>
    <lineage>
        <taxon>Eukaryota</taxon>
        <taxon>Sar</taxon>
        <taxon>Stramenopiles</taxon>
        <taxon>Oomycota</taxon>
        <taxon>Peronosporomycetes</taxon>
        <taxon>Peronosporales</taxon>
        <taxon>Peronosporaceae</taxon>
        <taxon>Peronosclerospora</taxon>
    </lineage>
</organism>
<dbReference type="EMBL" id="CM047584">
    <property type="protein sequence ID" value="KAI9911804.1"/>
    <property type="molecule type" value="Genomic_DNA"/>
</dbReference>
<protein>
    <submittedName>
        <fullName evidence="1">Uncharacterized protein</fullName>
    </submittedName>
</protein>
<sequence length="737" mass="82192">MGSHSQAAQLRVKTRGKNRGLTGSCNTVSRSAKKPLKRHLTSNYTSDSDASDIAVAIPLPSLENGTVCDFVQERKKKMNGKRSIDETDPHAVHDRKKSDREEKAEKIVWRKFERENPAFEQFYARCLGLEKEEFVRFLACLKEPLPVYLRVNGNFTSLSEIVRGTLEMDFDLENVTVPTLVGGEMNVLLQCESWIPGKKLWKLSVDNKTLRKVEGLRSLSTYIRAQGSLGTLLRQDPATTLLPVFLDIQSGQRVLDLCGGGEHRAPIVNEYLCPASLAPAETNNELRASSLMVVNERDAMAAASAVRNLTRTLPLSRELIVTAHTPEEFPLPKAAEARFDRVICCVPCSGDGLVRKFPEKWRTWSPEQALRYHPRQVGLAEHALTLVRTGGSLLYSTRSLNPIENEAVVAELLRRSKGALELGETDGILEGLKRSHGLSTWDVLDVASWDDASEDQRHSLRPSMWPPTPEERDKIHLERCVRLLPHQNDTNGVFFAVIRKICEPDHVIATVGPAPLPQSTGAVVSKKKKRAKVEQPLSSFSMIDKQHLASIQSFFGLRCNSAFLERTGMARQNCAVHVVSPAVAELVTDQLRGRLRIYRAGVLSLRPSIDKERSLYMLTDEGARALLPEMNDRVLSLPHDEFTSFLESREMWLKHAGGHAREQLAKMTEGSLVVALDDMEPAQTGDRDILLIATKRHNSCSILSSPTAIARVKALLEELTDTLGDEDGYDSFEYEAE</sequence>
<accession>A0ACC0VZ69</accession>
<keyword evidence="2" id="KW-1185">Reference proteome</keyword>